<feature type="transmembrane region" description="Helical" evidence="19">
    <location>
        <begin position="128"/>
        <end position="148"/>
    </location>
</feature>
<evidence type="ECO:0000256" key="15">
    <source>
        <dbReference type="ARBA" id="ARBA00023136"/>
    </source>
</evidence>
<proteinExistence type="inferred from homology"/>
<feature type="transmembrane region" description="Helical" evidence="19">
    <location>
        <begin position="56"/>
        <end position="75"/>
    </location>
</feature>
<dbReference type="AlphaFoldDB" id="A0A3N1NZ45"/>
<dbReference type="GO" id="GO:0016024">
    <property type="term" value="P:CDP-diacylglycerol biosynthetic process"/>
    <property type="evidence" value="ECO:0007669"/>
    <property type="project" value="UniProtKB-UniPathway"/>
</dbReference>
<comment type="similarity">
    <text evidence="5 18">Belongs to the CDS family.</text>
</comment>
<keyword evidence="17" id="KW-1208">Phospholipid metabolism</keyword>
<dbReference type="Pfam" id="PF01148">
    <property type="entry name" value="CTP_transf_1"/>
    <property type="match status" value="1"/>
</dbReference>
<keyword evidence="21" id="KW-1185">Reference proteome</keyword>
<feature type="transmembrane region" description="Helical" evidence="19">
    <location>
        <begin position="28"/>
        <end position="44"/>
    </location>
</feature>
<comment type="subcellular location">
    <subcellularLocation>
        <location evidence="2">Cell membrane</location>
        <topology evidence="2">Multi-pass membrane protein</topology>
    </subcellularLocation>
</comment>
<evidence type="ECO:0000256" key="9">
    <source>
        <dbReference type="ARBA" id="ARBA00022516"/>
    </source>
</evidence>
<dbReference type="OrthoDB" id="9799199at2"/>
<evidence type="ECO:0000256" key="19">
    <source>
        <dbReference type="SAM" id="Phobius"/>
    </source>
</evidence>
<accession>A0A3N1NZ45</accession>
<keyword evidence="12 18" id="KW-0548">Nucleotidyltransferase</keyword>
<evidence type="ECO:0000256" key="4">
    <source>
        <dbReference type="ARBA" id="ARBA00005189"/>
    </source>
</evidence>
<sequence>MLKQRVITAVLLAGVFVAALVFLPGPLFSAFAATITLIGAWEWANLSGLSKRWQRGVYVLAVGALLGLGAAYLGVHHLPDQALDSRELMESQSLAFRNILMVGCIWWALALLWVQGYPSSALLWHSRWMRALMGFFVLVPAWAGLSYLRVQDSGLWLLVLLVAIVACADIGGYFAGRRWGKHKLAVSVSPGKTWEGFAGGVAANILLALLVGYFWQGSVLFWLAIILPTSLVSVLGDLLESMVKRQRGIKDSSALLPGHGGVLDRVDSLTSAAPVFALALLAGGWPQG</sequence>
<comment type="pathway">
    <text evidence="4">Lipid metabolism.</text>
</comment>
<feature type="transmembrane region" description="Helical" evidence="19">
    <location>
        <begin position="196"/>
        <end position="215"/>
    </location>
</feature>
<keyword evidence="11 18" id="KW-0812">Transmembrane</keyword>
<evidence type="ECO:0000256" key="18">
    <source>
        <dbReference type="RuleBase" id="RU003938"/>
    </source>
</evidence>
<keyword evidence="8" id="KW-1003">Cell membrane</keyword>
<feature type="transmembrane region" description="Helical" evidence="19">
    <location>
        <begin position="154"/>
        <end position="175"/>
    </location>
</feature>
<feature type="transmembrane region" description="Helical" evidence="19">
    <location>
        <begin position="221"/>
        <end position="239"/>
    </location>
</feature>
<dbReference type="PANTHER" id="PTHR46382:SF1">
    <property type="entry name" value="PHOSPHATIDATE CYTIDYLYLTRANSFERASE"/>
    <property type="match status" value="1"/>
</dbReference>
<evidence type="ECO:0000256" key="13">
    <source>
        <dbReference type="ARBA" id="ARBA00022989"/>
    </source>
</evidence>
<keyword evidence="14" id="KW-0443">Lipid metabolism</keyword>
<dbReference type="EC" id="2.7.7.41" evidence="6 18"/>
<dbReference type="EMBL" id="RJUK01000001">
    <property type="protein sequence ID" value="ROQ20578.1"/>
    <property type="molecule type" value="Genomic_DNA"/>
</dbReference>
<dbReference type="Proteomes" id="UP000273643">
    <property type="component" value="Unassembled WGS sequence"/>
</dbReference>
<comment type="catalytic activity">
    <reaction evidence="1 18">
        <text>a 1,2-diacyl-sn-glycero-3-phosphate + CTP + H(+) = a CDP-1,2-diacyl-sn-glycerol + diphosphate</text>
        <dbReference type="Rhea" id="RHEA:16229"/>
        <dbReference type="ChEBI" id="CHEBI:15378"/>
        <dbReference type="ChEBI" id="CHEBI:33019"/>
        <dbReference type="ChEBI" id="CHEBI:37563"/>
        <dbReference type="ChEBI" id="CHEBI:58332"/>
        <dbReference type="ChEBI" id="CHEBI:58608"/>
        <dbReference type="EC" id="2.7.7.41"/>
    </reaction>
</comment>
<keyword evidence="15 19" id="KW-0472">Membrane</keyword>
<dbReference type="PANTHER" id="PTHR46382">
    <property type="entry name" value="PHOSPHATIDATE CYTIDYLYLTRANSFERASE"/>
    <property type="match status" value="1"/>
</dbReference>
<evidence type="ECO:0000256" key="1">
    <source>
        <dbReference type="ARBA" id="ARBA00001698"/>
    </source>
</evidence>
<dbReference type="RefSeq" id="WP_123637704.1">
    <property type="nucleotide sequence ID" value="NZ_RJUK01000001.1"/>
</dbReference>
<evidence type="ECO:0000256" key="2">
    <source>
        <dbReference type="ARBA" id="ARBA00004651"/>
    </source>
</evidence>
<evidence type="ECO:0000256" key="6">
    <source>
        <dbReference type="ARBA" id="ARBA00012487"/>
    </source>
</evidence>
<evidence type="ECO:0000256" key="3">
    <source>
        <dbReference type="ARBA" id="ARBA00005119"/>
    </source>
</evidence>
<keyword evidence="9" id="KW-0444">Lipid biosynthesis</keyword>
<evidence type="ECO:0000256" key="12">
    <source>
        <dbReference type="ARBA" id="ARBA00022695"/>
    </source>
</evidence>
<evidence type="ECO:0000256" key="5">
    <source>
        <dbReference type="ARBA" id="ARBA00010185"/>
    </source>
</evidence>
<dbReference type="InterPro" id="IPR000374">
    <property type="entry name" value="PC_trans"/>
</dbReference>
<name>A0A3N1NZ45_9GAMM</name>
<gene>
    <name evidence="20" type="ORF">EDC38_1185</name>
</gene>
<evidence type="ECO:0000256" key="8">
    <source>
        <dbReference type="ARBA" id="ARBA00022475"/>
    </source>
</evidence>
<keyword evidence="13 19" id="KW-1133">Transmembrane helix</keyword>
<evidence type="ECO:0000256" key="16">
    <source>
        <dbReference type="ARBA" id="ARBA00023209"/>
    </source>
</evidence>
<dbReference type="GO" id="GO:0004605">
    <property type="term" value="F:phosphatidate cytidylyltransferase activity"/>
    <property type="evidence" value="ECO:0007669"/>
    <property type="project" value="UniProtKB-EC"/>
</dbReference>
<dbReference type="UniPathway" id="UPA00557">
    <property type="reaction ID" value="UER00614"/>
</dbReference>
<evidence type="ECO:0000256" key="14">
    <source>
        <dbReference type="ARBA" id="ARBA00023098"/>
    </source>
</evidence>
<feature type="transmembrane region" description="Helical" evidence="19">
    <location>
        <begin position="95"/>
        <end position="116"/>
    </location>
</feature>
<keyword evidence="10 18" id="KW-0808">Transferase</keyword>
<protein>
    <recommendedName>
        <fullName evidence="7 18">Phosphatidate cytidylyltransferase</fullName>
        <ecNumber evidence="6 18">2.7.7.41</ecNumber>
    </recommendedName>
</protein>
<keyword evidence="16" id="KW-0594">Phospholipid biosynthesis</keyword>
<evidence type="ECO:0000256" key="10">
    <source>
        <dbReference type="ARBA" id="ARBA00022679"/>
    </source>
</evidence>
<dbReference type="GO" id="GO:0005886">
    <property type="term" value="C:plasma membrane"/>
    <property type="evidence" value="ECO:0007669"/>
    <property type="project" value="UniProtKB-SubCell"/>
</dbReference>
<dbReference type="PROSITE" id="PS01315">
    <property type="entry name" value="CDS"/>
    <property type="match status" value="1"/>
</dbReference>
<evidence type="ECO:0000256" key="11">
    <source>
        <dbReference type="ARBA" id="ARBA00022692"/>
    </source>
</evidence>
<organism evidence="20 21">
    <name type="scientific">Marinimicrobium koreense</name>
    <dbReference type="NCBI Taxonomy" id="306545"/>
    <lineage>
        <taxon>Bacteria</taxon>
        <taxon>Pseudomonadati</taxon>
        <taxon>Pseudomonadota</taxon>
        <taxon>Gammaproteobacteria</taxon>
        <taxon>Cellvibrionales</taxon>
        <taxon>Cellvibrionaceae</taxon>
        <taxon>Marinimicrobium</taxon>
    </lineage>
</organism>
<comment type="caution">
    <text evidence="20">The sequence shown here is derived from an EMBL/GenBank/DDBJ whole genome shotgun (WGS) entry which is preliminary data.</text>
</comment>
<evidence type="ECO:0000256" key="7">
    <source>
        <dbReference type="ARBA" id="ARBA00019373"/>
    </source>
</evidence>
<reference evidence="20 21" key="1">
    <citation type="submission" date="2018-11" db="EMBL/GenBank/DDBJ databases">
        <title>Genomic Encyclopedia of Type Strains, Phase IV (KMG-IV): sequencing the most valuable type-strain genomes for metagenomic binning, comparative biology and taxonomic classification.</title>
        <authorList>
            <person name="Goeker M."/>
        </authorList>
    </citation>
    <scope>NUCLEOTIDE SEQUENCE [LARGE SCALE GENOMIC DNA]</scope>
    <source>
        <strain evidence="20 21">DSM 16974</strain>
    </source>
</reference>
<evidence type="ECO:0000313" key="20">
    <source>
        <dbReference type="EMBL" id="ROQ20578.1"/>
    </source>
</evidence>
<comment type="pathway">
    <text evidence="3 18">Phospholipid metabolism; CDP-diacylglycerol biosynthesis; CDP-diacylglycerol from sn-glycerol 3-phosphate: step 3/3.</text>
</comment>
<evidence type="ECO:0000313" key="21">
    <source>
        <dbReference type="Proteomes" id="UP000273643"/>
    </source>
</evidence>
<evidence type="ECO:0000256" key="17">
    <source>
        <dbReference type="ARBA" id="ARBA00023264"/>
    </source>
</evidence>